<comment type="caution">
    <text evidence="3">The sequence shown here is derived from an EMBL/GenBank/DDBJ whole genome shotgun (WGS) entry which is preliminary data.</text>
</comment>
<evidence type="ECO:0000313" key="4">
    <source>
        <dbReference type="Proteomes" id="UP000276133"/>
    </source>
</evidence>
<keyword evidence="1" id="KW-0472">Membrane</keyword>
<evidence type="ECO:0000256" key="1">
    <source>
        <dbReference type="SAM" id="Phobius"/>
    </source>
</evidence>
<dbReference type="Pfam" id="PF00385">
    <property type="entry name" value="Chromo"/>
    <property type="match status" value="1"/>
</dbReference>
<feature type="domain" description="Chromo" evidence="2">
    <location>
        <begin position="1"/>
        <end position="50"/>
    </location>
</feature>
<dbReference type="InterPro" id="IPR000953">
    <property type="entry name" value="Chromo/chromo_shadow_dom"/>
</dbReference>
<organism evidence="3 4">
    <name type="scientific">Brachionus plicatilis</name>
    <name type="common">Marine rotifer</name>
    <name type="synonym">Brachionus muelleri</name>
    <dbReference type="NCBI Taxonomy" id="10195"/>
    <lineage>
        <taxon>Eukaryota</taxon>
        <taxon>Metazoa</taxon>
        <taxon>Spiralia</taxon>
        <taxon>Gnathifera</taxon>
        <taxon>Rotifera</taxon>
        <taxon>Eurotatoria</taxon>
        <taxon>Monogononta</taxon>
        <taxon>Pseudotrocha</taxon>
        <taxon>Ploima</taxon>
        <taxon>Brachionidae</taxon>
        <taxon>Brachionus</taxon>
    </lineage>
</organism>
<gene>
    <name evidence="3" type="ORF">BpHYR1_001924</name>
</gene>
<dbReference type="InterPro" id="IPR016197">
    <property type="entry name" value="Chromo-like_dom_sf"/>
</dbReference>
<evidence type="ECO:0000259" key="2">
    <source>
        <dbReference type="PROSITE" id="PS50013"/>
    </source>
</evidence>
<reference evidence="3 4" key="1">
    <citation type="journal article" date="2018" name="Sci. Rep.">
        <title>Genomic signatures of local adaptation to the degree of environmental predictability in rotifers.</title>
        <authorList>
            <person name="Franch-Gras L."/>
            <person name="Hahn C."/>
            <person name="Garcia-Roger E.M."/>
            <person name="Carmona M.J."/>
            <person name="Serra M."/>
            <person name="Gomez A."/>
        </authorList>
    </citation>
    <scope>NUCLEOTIDE SEQUENCE [LARGE SCALE GENOMIC DNA]</scope>
    <source>
        <strain evidence="3">HYR1</strain>
    </source>
</reference>
<dbReference type="AlphaFoldDB" id="A0A3M7SPY8"/>
<dbReference type="Proteomes" id="UP000276133">
    <property type="component" value="Unassembled WGS sequence"/>
</dbReference>
<dbReference type="Gene3D" id="2.40.50.40">
    <property type="match status" value="1"/>
</dbReference>
<dbReference type="SUPFAM" id="SSF54160">
    <property type="entry name" value="Chromo domain-like"/>
    <property type="match status" value="1"/>
</dbReference>
<dbReference type="OrthoDB" id="10136899at2759"/>
<keyword evidence="1" id="KW-0812">Transmembrane</keyword>
<accession>A0A3M7SPY8</accession>
<name>A0A3M7SPY8_BRAPC</name>
<keyword evidence="4" id="KW-1185">Reference proteome</keyword>
<dbReference type="InterPro" id="IPR023780">
    <property type="entry name" value="Chromo_domain"/>
</dbReference>
<proteinExistence type="predicted"/>
<dbReference type="EMBL" id="REGN01001008">
    <property type="protein sequence ID" value="RNA37677.1"/>
    <property type="molecule type" value="Genomic_DNA"/>
</dbReference>
<protein>
    <submittedName>
        <fullName evidence="3">Chromobox-like protein</fullName>
    </submittedName>
</protein>
<dbReference type="STRING" id="10195.A0A3M7SPY8"/>
<sequence>MNINKKYLFLVKLKNFEAKHNSWEPIESFLDPKLIENYWKSKKNATNTEKRKRGRPRKIVYNIPTIINILTLIASMLIFPIVSLRLDNNIYVCDTPNYDNVANIPVLNLEEDCTIKHSKLETLLTENSNFKNMEILIKQNLAIDGHGYECISTYTNFFRARSSKRSVDIQKLSKLECEIMARSKTCNGFIMFCKDGNCEFDENPIENFKWLSTVLTTGYYCRVQKTKIRYKNKIFNEICNADNLECNLGDSILIWNKEIINSCQYRLFSSLKLYLPYDNILSNPSGNQILNIVYYKPSNIKITFINQILDLVITNDPFRVFSVVHIPPSGSYEKDCFYDTLLWEYELS</sequence>
<keyword evidence="1" id="KW-1133">Transmembrane helix</keyword>
<dbReference type="PROSITE" id="PS50013">
    <property type="entry name" value="CHROMO_2"/>
    <property type="match status" value="1"/>
</dbReference>
<evidence type="ECO:0000313" key="3">
    <source>
        <dbReference type="EMBL" id="RNA37677.1"/>
    </source>
</evidence>
<feature type="transmembrane region" description="Helical" evidence="1">
    <location>
        <begin position="59"/>
        <end position="82"/>
    </location>
</feature>